<dbReference type="GO" id="GO:0005524">
    <property type="term" value="F:ATP binding"/>
    <property type="evidence" value="ECO:0007669"/>
    <property type="project" value="InterPro"/>
</dbReference>
<feature type="transmembrane region" description="Helical" evidence="4">
    <location>
        <begin position="21"/>
        <end position="41"/>
    </location>
</feature>
<evidence type="ECO:0000256" key="2">
    <source>
        <dbReference type="ARBA" id="ARBA00022989"/>
    </source>
</evidence>
<evidence type="ECO:0000256" key="3">
    <source>
        <dbReference type="ARBA" id="ARBA00023136"/>
    </source>
</evidence>
<gene>
    <name evidence="5" type="ORF">Cvel_21113</name>
</gene>
<keyword evidence="2 4" id="KW-1133">Transmembrane helix</keyword>
<evidence type="ECO:0000256" key="1">
    <source>
        <dbReference type="ARBA" id="ARBA00022692"/>
    </source>
</evidence>
<organism evidence="5">
    <name type="scientific">Chromera velia CCMP2878</name>
    <dbReference type="NCBI Taxonomy" id="1169474"/>
    <lineage>
        <taxon>Eukaryota</taxon>
        <taxon>Sar</taxon>
        <taxon>Alveolata</taxon>
        <taxon>Colpodellida</taxon>
        <taxon>Chromeraceae</taxon>
        <taxon>Chromera</taxon>
    </lineage>
</organism>
<sequence length="276" mass="30105">MQNTSTTKPFPSTDRERQSLCALWTLLVFDIFVFGSCAYSPSIDSWYVVILLCVALSIIMTATVVFVCCNCSCLGCIRSSVFWWVHFCLQLAKIVVSVVAIFSVFWLILLVDALLPSDDTAKTIAEIPLFFLWYIALVLVVAFFVYCFAAYKTAMLATHYSQKATKDFFSGDIEAPSAHAVQTHTVNAQPASVAYSHEAGPGVTSGAVKAQEPGRLVQESPVFAAPPAESRVVDGIQSVAAEAHLEEEAPLPHKVPTFKVAGPQWSGDQVFLCHNV</sequence>
<feature type="transmembrane region" description="Helical" evidence="4">
    <location>
        <begin position="47"/>
        <end position="69"/>
    </location>
</feature>
<accession>A0A0G4GBK3</accession>
<keyword evidence="3 4" id="KW-0472">Membrane</keyword>
<dbReference type="EMBL" id="CDMZ01001053">
    <property type="protein sequence ID" value="CEM26388.1"/>
    <property type="molecule type" value="Genomic_DNA"/>
</dbReference>
<evidence type="ECO:0000313" key="5">
    <source>
        <dbReference type="EMBL" id="CEM26388.1"/>
    </source>
</evidence>
<dbReference type="AlphaFoldDB" id="A0A0G4GBK3"/>
<name>A0A0G4GBK3_9ALVE</name>
<keyword evidence="1 4" id="KW-0812">Transmembrane</keyword>
<dbReference type="SUPFAM" id="SSF90123">
    <property type="entry name" value="ABC transporter transmembrane region"/>
    <property type="match status" value="1"/>
</dbReference>
<feature type="transmembrane region" description="Helical" evidence="4">
    <location>
        <begin position="131"/>
        <end position="151"/>
    </location>
</feature>
<dbReference type="InterPro" id="IPR036640">
    <property type="entry name" value="ABC1_TM_sf"/>
</dbReference>
<protein>
    <submittedName>
        <fullName evidence="5">Uncharacterized protein</fullName>
    </submittedName>
</protein>
<feature type="transmembrane region" description="Helical" evidence="4">
    <location>
        <begin position="81"/>
        <end position="111"/>
    </location>
</feature>
<evidence type="ECO:0000256" key="4">
    <source>
        <dbReference type="SAM" id="Phobius"/>
    </source>
</evidence>
<dbReference type="VEuPathDB" id="CryptoDB:Cvel_21113"/>
<reference evidence="5" key="1">
    <citation type="submission" date="2014-11" db="EMBL/GenBank/DDBJ databases">
        <authorList>
            <person name="Otto D Thomas"/>
            <person name="Naeem Raeece"/>
        </authorList>
    </citation>
    <scope>NUCLEOTIDE SEQUENCE</scope>
</reference>
<dbReference type="GO" id="GO:0016020">
    <property type="term" value="C:membrane"/>
    <property type="evidence" value="ECO:0007669"/>
    <property type="project" value="InterPro"/>
</dbReference>
<proteinExistence type="predicted"/>